<dbReference type="PROSITE" id="PS50943">
    <property type="entry name" value="HTH_CROC1"/>
    <property type="match status" value="1"/>
</dbReference>
<dbReference type="Gene3D" id="1.10.260.40">
    <property type="entry name" value="lambda repressor-like DNA-binding domains"/>
    <property type="match status" value="1"/>
</dbReference>
<organism evidence="4 5">
    <name type="scientific">Peribacillus psychrosaccharolyticus</name>
    <name type="common">Bacillus psychrosaccharolyticus</name>
    <dbReference type="NCBI Taxonomy" id="1407"/>
    <lineage>
        <taxon>Bacteria</taxon>
        <taxon>Bacillati</taxon>
        <taxon>Bacillota</taxon>
        <taxon>Bacilli</taxon>
        <taxon>Bacillales</taxon>
        <taxon>Bacillaceae</taxon>
        <taxon>Peribacillus</taxon>
    </lineage>
</organism>
<dbReference type="InterPro" id="IPR010982">
    <property type="entry name" value="Lambda_DNA-bd_dom_sf"/>
</dbReference>
<evidence type="ECO:0000256" key="2">
    <source>
        <dbReference type="SAM" id="Phobius"/>
    </source>
</evidence>
<evidence type="ECO:0000256" key="1">
    <source>
        <dbReference type="SAM" id="MobiDB-lite"/>
    </source>
</evidence>
<sequence length="300" mass="33881">MTELGNRLKEARTARGMTLDDLQEVTKIQKRYLVGIEEGNYDMMPGKFYVRAFIKQYCEAVGLDSEEIFEQYKSEVPAIANQELPDQLSRVRTRKSLSPSTSKFMEIFPKILVSIFVLGAIILVYVLWVNYNNDNKSSGSPEVKNEDNVNYGETKNSPLEKDKEKEETKEPEEKTTEPADEESKGTEEEPELEQELASVSNAGTNSTYELKNTDKFLLKLSSKGETWVSVKNANGKSLFEGILKDSESKEIDFSEETEAKVRIGNAAATEIYVNEELLEYSVSPTKSTTQTVTIQFTKPE</sequence>
<dbReference type="InterPro" id="IPR025194">
    <property type="entry name" value="RodZ-like_C"/>
</dbReference>
<dbReference type="PANTHER" id="PTHR34475:SF1">
    <property type="entry name" value="CYTOSKELETON PROTEIN RODZ"/>
    <property type="match status" value="1"/>
</dbReference>
<proteinExistence type="predicted"/>
<dbReference type="GO" id="GO:0003677">
    <property type="term" value="F:DNA binding"/>
    <property type="evidence" value="ECO:0007669"/>
    <property type="project" value="InterPro"/>
</dbReference>
<dbReference type="PANTHER" id="PTHR34475">
    <property type="match status" value="1"/>
</dbReference>
<evidence type="ECO:0000313" key="5">
    <source>
        <dbReference type="Proteomes" id="UP000595254"/>
    </source>
</evidence>
<feature type="compositionally biased region" description="Basic and acidic residues" evidence="1">
    <location>
        <begin position="158"/>
        <end position="187"/>
    </location>
</feature>
<feature type="region of interest" description="Disordered" evidence="1">
    <location>
        <begin position="136"/>
        <end position="205"/>
    </location>
</feature>
<feature type="transmembrane region" description="Helical" evidence="2">
    <location>
        <begin position="111"/>
        <end position="131"/>
    </location>
</feature>
<keyword evidence="2" id="KW-1133">Transmembrane helix</keyword>
<dbReference type="Pfam" id="PF13413">
    <property type="entry name" value="HTH_25"/>
    <property type="match status" value="1"/>
</dbReference>
<evidence type="ECO:0000259" key="3">
    <source>
        <dbReference type="PROSITE" id="PS50943"/>
    </source>
</evidence>
<keyword evidence="2" id="KW-0472">Membrane</keyword>
<dbReference type="Proteomes" id="UP000595254">
    <property type="component" value="Chromosome"/>
</dbReference>
<dbReference type="KEGG" id="ppsr:I6J18_06250"/>
<protein>
    <submittedName>
        <fullName evidence="4">Helix-turn-helix domain-containing protein</fullName>
    </submittedName>
</protein>
<reference evidence="4 5" key="1">
    <citation type="submission" date="2021-01" db="EMBL/GenBank/DDBJ databases">
        <title>FDA dAtabase for Regulatory Grade micrObial Sequences (FDA-ARGOS): Supporting development and validation of Infectious Disease Dx tests.</title>
        <authorList>
            <person name="Nelson B."/>
            <person name="Plummer A."/>
            <person name="Tallon L."/>
            <person name="Sadzewicz L."/>
            <person name="Zhao X."/>
            <person name="Boylan J."/>
            <person name="Ott S."/>
            <person name="Bowen H."/>
            <person name="Vavikolanu K."/>
            <person name="Mehta A."/>
            <person name="Aluvathingal J."/>
            <person name="Nadendla S."/>
            <person name="Myers T."/>
            <person name="Yan Y."/>
            <person name="Sichtig H."/>
        </authorList>
    </citation>
    <scope>NUCLEOTIDE SEQUENCE [LARGE SCALE GENOMIC DNA]</scope>
    <source>
        <strain evidence="4 5">FDAARGOS_1161</strain>
    </source>
</reference>
<feature type="domain" description="HTH cro/C1-type" evidence="3">
    <location>
        <begin position="8"/>
        <end position="41"/>
    </location>
</feature>
<dbReference type="InterPro" id="IPR001387">
    <property type="entry name" value="Cro/C1-type_HTH"/>
</dbReference>
<evidence type="ECO:0000313" key="4">
    <source>
        <dbReference type="EMBL" id="QQT01463.1"/>
    </source>
</evidence>
<dbReference type="Pfam" id="PF13464">
    <property type="entry name" value="RodZ_C"/>
    <property type="match status" value="1"/>
</dbReference>
<name>A0A974NPM2_PERPY</name>
<dbReference type="InterPro" id="IPR050400">
    <property type="entry name" value="Bact_Cytoskel_RodZ"/>
</dbReference>
<keyword evidence="2" id="KW-0812">Transmembrane</keyword>
<dbReference type="SUPFAM" id="SSF47413">
    <property type="entry name" value="lambda repressor-like DNA-binding domains"/>
    <property type="match status" value="1"/>
</dbReference>
<keyword evidence="5" id="KW-1185">Reference proteome</keyword>
<dbReference type="AlphaFoldDB" id="A0A974NPM2"/>
<dbReference type="RefSeq" id="WP_040374101.1">
    <property type="nucleotide sequence ID" value="NZ_CP068053.1"/>
</dbReference>
<dbReference type="CDD" id="cd00093">
    <property type="entry name" value="HTH_XRE"/>
    <property type="match status" value="1"/>
</dbReference>
<gene>
    <name evidence="4" type="ORF">I6J18_06250</name>
</gene>
<accession>A0A974NPM2</accession>
<dbReference type="EMBL" id="CP068053">
    <property type="protein sequence ID" value="QQT01463.1"/>
    <property type="molecule type" value="Genomic_DNA"/>
</dbReference>